<organism evidence="1 2">
    <name type="scientific">Thiocapsa marina 5811</name>
    <dbReference type="NCBI Taxonomy" id="768671"/>
    <lineage>
        <taxon>Bacteria</taxon>
        <taxon>Pseudomonadati</taxon>
        <taxon>Pseudomonadota</taxon>
        <taxon>Gammaproteobacteria</taxon>
        <taxon>Chromatiales</taxon>
        <taxon>Chromatiaceae</taxon>
        <taxon>Thiocapsa</taxon>
    </lineage>
</organism>
<dbReference type="RefSeq" id="WP_007195567.1">
    <property type="nucleotide sequence ID" value="NZ_AFWV01000025.1"/>
</dbReference>
<keyword evidence="2" id="KW-1185">Reference proteome</keyword>
<accession>F9UIE6</accession>
<evidence type="ECO:0000313" key="1">
    <source>
        <dbReference type="EMBL" id="EGV16034.1"/>
    </source>
</evidence>
<dbReference type="Proteomes" id="UP000005459">
    <property type="component" value="Unassembled WGS sequence"/>
</dbReference>
<gene>
    <name evidence="1" type="ORF">ThimaDRAFT_4699</name>
</gene>
<sequence>MVKQPFDANLERIDAAFNRALAAEASARESVAACRIEADRLLAEAENHARRLVERTDRRLLAVQRIADASLQHALSKLLERVAEPLGDDLDPPAEARLNAAIGALADEMIGAGATAQDRLGHGDGKGGSGT</sequence>
<dbReference type="eggNOG" id="ENOG5033D5P">
    <property type="taxonomic scope" value="Bacteria"/>
</dbReference>
<evidence type="ECO:0000313" key="2">
    <source>
        <dbReference type="Proteomes" id="UP000005459"/>
    </source>
</evidence>
<dbReference type="AlphaFoldDB" id="F9UIE6"/>
<reference evidence="1 2" key="1">
    <citation type="submission" date="2011-06" db="EMBL/GenBank/DDBJ databases">
        <title>The draft genome of Thiocapsa marina 5811.</title>
        <authorList>
            <consortium name="US DOE Joint Genome Institute (JGI-PGF)"/>
            <person name="Lucas S."/>
            <person name="Han J."/>
            <person name="Cheng J.-F."/>
            <person name="Goodwin L."/>
            <person name="Pitluck S."/>
            <person name="Peters L."/>
            <person name="Land M.L."/>
            <person name="Hauser L."/>
            <person name="Vogl K."/>
            <person name="Liu Z."/>
            <person name="Imhoff J."/>
            <person name="Thiel V."/>
            <person name="Frigaard N.-U."/>
            <person name="Bryant D."/>
            <person name="Woyke T.J."/>
        </authorList>
    </citation>
    <scope>NUCLEOTIDE SEQUENCE [LARGE SCALE GENOMIC DNA]</scope>
    <source>
        <strain evidence="1 2">5811</strain>
    </source>
</reference>
<dbReference type="OrthoDB" id="5771708at2"/>
<proteinExistence type="predicted"/>
<dbReference type="STRING" id="768671.ThimaDRAFT_4699"/>
<dbReference type="EMBL" id="AFWV01000025">
    <property type="protein sequence ID" value="EGV16034.1"/>
    <property type="molecule type" value="Genomic_DNA"/>
</dbReference>
<protein>
    <submittedName>
        <fullName evidence="1">Uncharacterized protein</fullName>
    </submittedName>
</protein>
<name>F9UIE6_9GAMM</name>